<dbReference type="RefSeq" id="WP_343050789.1">
    <property type="nucleotide sequence ID" value="NZ_BAAAOV010000005.1"/>
</dbReference>
<accession>A0A839E7N7</accession>
<dbReference type="Pfam" id="PF25355">
    <property type="entry name" value="DUF7882"/>
    <property type="match status" value="1"/>
</dbReference>
<evidence type="ECO:0000259" key="1">
    <source>
        <dbReference type="Pfam" id="PF25355"/>
    </source>
</evidence>
<comment type="caution">
    <text evidence="2">The sequence shown here is derived from an EMBL/GenBank/DDBJ whole genome shotgun (WGS) entry which is preliminary data.</text>
</comment>
<organism evidence="2 3">
    <name type="scientific">Microcella alkalica</name>
    <dbReference type="NCBI Taxonomy" id="355930"/>
    <lineage>
        <taxon>Bacteria</taxon>
        <taxon>Bacillati</taxon>
        <taxon>Actinomycetota</taxon>
        <taxon>Actinomycetes</taxon>
        <taxon>Micrococcales</taxon>
        <taxon>Microbacteriaceae</taxon>
        <taxon>Microcella</taxon>
    </lineage>
</organism>
<sequence length="130" mass="14203">MKGRMGQLIYASTFEARFDDRVLAHLQIVIVAKLRRQESFAFSWSKPREEGSGRASLWLHPAIPLVFTFHGGRTPTISRAWVEALMASANSSGGLRIVPEPTGAAPAVMRIDPTLTIPNDDTALDDGGRT</sequence>
<reference evidence="2 3" key="1">
    <citation type="submission" date="2020-07" db="EMBL/GenBank/DDBJ databases">
        <title>Sequencing the genomes of 1000 actinobacteria strains.</title>
        <authorList>
            <person name="Klenk H.-P."/>
        </authorList>
    </citation>
    <scope>NUCLEOTIDE SEQUENCE [LARGE SCALE GENOMIC DNA]</scope>
    <source>
        <strain evidence="2 3">DSM 19663</strain>
    </source>
</reference>
<feature type="domain" description="DUF7882" evidence="1">
    <location>
        <begin position="5"/>
        <end position="100"/>
    </location>
</feature>
<dbReference type="AlphaFoldDB" id="A0A839E7N7"/>
<name>A0A839E7N7_9MICO</name>
<proteinExistence type="predicted"/>
<protein>
    <recommendedName>
        <fullName evidence="1">DUF7882 domain-containing protein</fullName>
    </recommendedName>
</protein>
<dbReference type="Proteomes" id="UP000585905">
    <property type="component" value="Unassembled WGS sequence"/>
</dbReference>
<dbReference type="EMBL" id="JACGWX010000001">
    <property type="protein sequence ID" value="MBA8847183.1"/>
    <property type="molecule type" value="Genomic_DNA"/>
</dbReference>
<evidence type="ECO:0000313" key="2">
    <source>
        <dbReference type="EMBL" id="MBA8847183.1"/>
    </source>
</evidence>
<keyword evidence="3" id="KW-1185">Reference proteome</keyword>
<gene>
    <name evidence="2" type="ORF">FHX53_000747</name>
</gene>
<evidence type="ECO:0000313" key="3">
    <source>
        <dbReference type="Proteomes" id="UP000585905"/>
    </source>
</evidence>
<dbReference type="InterPro" id="IPR057204">
    <property type="entry name" value="DUF7882"/>
</dbReference>